<gene>
    <name evidence="9" type="ORF">AUP44_12575</name>
</gene>
<dbReference type="PANTHER" id="PTHR33778">
    <property type="entry name" value="PROTEIN MGTC"/>
    <property type="match status" value="1"/>
</dbReference>
<dbReference type="AlphaFoldDB" id="A0A161Q015"/>
<proteinExistence type="inferred from homology"/>
<evidence type="ECO:0000256" key="7">
    <source>
        <dbReference type="RuleBase" id="RU365041"/>
    </source>
</evidence>
<organism evidence="9 10">
    <name type="scientific">Tistrella mobilis</name>
    <dbReference type="NCBI Taxonomy" id="171437"/>
    <lineage>
        <taxon>Bacteria</taxon>
        <taxon>Pseudomonadati</taxon>
        <taxon>Pseudomonadota</taxon>
        <taxon>Alphaproteobacteria</taxon>
        <taxon>Geminicoccales</taxon>
        <taxon>Geminicoccaceae</taxon>
        <taxon>Tistrella</taxon>
    </lineage>
</organism>
<evidence type="ECO:0000256" key="1">
    <source>
        <dbReference type="ARBA" id="ARBA00004651"/>
    </source>
</evidence>
<dbReference type="GeneID" id="97242125"/>
<evidence type="ECO:0000313" key="10">
    <source>
        <dbReference type="Proteomes" id="UP000075787"/>
    </source>
</evidence>
<dbReference type="OrthoDB" id="9811198at2"/>
<comment type="caution">
    <text evidence="9">The sequence shown here is derived from an EMBL/GenBank/DDBJ whole genome shotgun (WGS) entry which is preliminary data.</text>
</comment>
<feature type="transmembrane region" description="Helical" evidence="7">
    <location>
        <begin position="119"/>
        <end position="137"/>
    </location>
</feature>
<dbReference type="Proteomes" id="UP000075787">
    <property type="component" value="Unassembled WGS sequence"/>
</dbReference>
<feature type="transmembrane region" description="Helical" evidence="7">
    <location>
        <begin position="35"/>
        <end position="54"/>
    </location>
</feature>
<feature type="transmembrane region" description="Helical" evidence="7">
    <location>
        <begin position="70"/>
        <end position="88"/>
    </location>
</feature>
<reference evidence="9 10" key="1">
    <citation type="submission" date="2015-12" db="EMBL/GenBank/DDBJ databases">
        <title>Genome sequence of Tistrella mobilis MCCC 1A02139.</title>
        <authorList>
            <person name="Lu L."/>
            <person name="Lai Q."/>
            <person name="Shao Z."/>
            <person name="Qian P."/>
        </authorList>
    </citation>
    <scope>NUCLEOTIDE SEQUENCE [LARGE SCALE GENOMIC DNA]</scope>
    <source>
        <strain evidence="9 10">MCCC 1A02139</strain>
    </source>
</reference>
<feature type="transmembrane region" description="Helical" evidence="7">
    <location>
        <begin position="95"/>
        <end position="113"/>
    </location>
</feature>
<protein>
    <recommendedName>
        <fullName evidence="7">Protein MgtC</fullName>
    </recommendedName>
</protein>
<keyword evidence="3" id="KW-1003">Cell membrane</keyword>
<feature type="domain" description="MgtC/SapB/SrpB/YhiD N-terminal" evidence="8">
    <location>
        <begin position="10"/>
        <end position="139"/>
    </location>
</feature>
<comment type="subcellular location">
    <subcellularLocation>
        <location evidence="7">Cell inner membrane</location>
        <topology evidence="7">Multi-pass membrane protein</topology>
    </subcellularLocation>
    <subcellularLocation>
        <location evidence="1">Cell membrane</location>
        <topology evidence="1">Multi-pass membrane protein</topology>
    </subcellularLocation>
</comment>
<evidence type="ECO:0000256" key="6">
    <source>
        <dbReference type="ARBA" id="ARBA00023136"/>
    </source>
</evidence>
<comment type="similarity">
    <text evidence="2 7">Belongs to the MgtC/SapB family.</text>
</comment>
<evidence type="ECO:0000256" key="4">
    <source>
        <dbReference type="ARBA" id="ARBA00022692"/>
    </source>
</evidence>
<evidence type="ECO:0000313" key="9">
    <source>
        <dbReference type="EMBL" id="KYO50601.1"/>
    </source>
</evidence>
<evidence type="ECO:0000256" key="3">
    <source>
        <dbReference type="ARBA" id="ARBA00022475"/>
    </source>
</evidence>
<keyword evidence="5 7" id="KW-1133">Transmembrane helix</keyword>
<dbReference type="Pfam" id="PF02308">
    <property type="entry name" value="MgtC"/>
    <property type="match status" value="1"/>
</dbReference>
<dbReference type="PANTHER" id="PTHR33778:SF1">
    <property type="entry name" value="MAGNESIUM TRANSPORTER YHID-RELATED"/>
    <property type="match status" value="1"/>
</dbReference>
<evidence type="ECO:0000259" key="8">
    <source>
        <dbReference type="Pfam" id="PF02308"/>
    </source>
</evidence>
<name>A0A161Q015_9PROT</name>
<sequence length="149" mass="15296">METSEIILRLGIATAAGLLLGLDRELRGISAGIRTHALVAMSSALITVSALILYDDLRASGQPDLDPLRVVQGLAQAIGFVAAGAIFVSKSAVHNLTSAANIWLAAAIGIASGAGQMRLVAVGVGLGVVIVTLVRILSRFIPGSDKEEQ</sequence>
<evidence type="ECO:0000256" key="5">
    <source>
        <dbReference type="ARBA" id="ARBA00022989"/>
    </source>
</evidence>
<keyword evidence="7" id="KW-0997">Cell inner membrane</keyword>
<dbReference type="RefSeq" id="WP_062767888.1">
    <property type="nucleotide sequence ID" value="NZ_CP121027.1"/>
</dbReference>
<dbReference type="GO" id="GO:0005886">
    <property type="term" value="C:plasma membrane"/>
    <property type="evidence" value="ECO:0007669"/>
    <property type="project" value="UniProtKB-SubCell"/>
</dbReference>
<keyword evidence="6 7" id="KW-0472">Membrane</keyword>
<dbReference type="EMBL" id="LPZR01000196">
    <property type="protein sequence ID" value="KYO50601.1"/>
    <property type="molecule type" value="Genomic_DNA"/>
</dbReference>
<keyword evidence="4 7" id="KW-0812">Transmembrane</keyword>
<evidence type="ECO:0000256" key="2">
    <source>
        <dbReference type="ARBA" id="ARBA00009298"/>
    </source>
</evidence>
<dbReference type="PRINTS" id="PR01837">
    <property type="entry name" value="MGTCSAPBPROT"/>
</dbReference>
<dbReference type="InterPro" id="IPR049177">
    <property type="entry name" value="MgtC_SapB_SrpB_YhiD_N"/>
</dbReference>
<feature type="transmembrane region" description="Helical" evidence="7">
    <location>
        <begin position="6"/>
        <end position="23"/>
    </location>
</feature>
<accession>A0A161Q015</accession>
<dbReference type="InterPro" id="IPR003416">
    <property type="entry name" value="MgtC/SapB/SrpB/YhiD_fam"/>
</dbReference>